<sequence length="171" mass="20410">MLPDSELEKKFLRAQNILHHVTRSIAFLGMWPVEVTNQSKMRLILYLTYHTYRVSMQLIELAIIIGNLELTIDNLTVTGFQIAVILRLTIWRFNPKMRYTIEKLNEIHQRHMFNNAREMDIFIKYSEYSEGIYKIIMVTSVTCCVSWYITPFQNYIFASKWSDPSYCYFQV</sequence>
<dbReference type="KEGG" id="fas:105271928"/>
<dbReference type="AlphaFoldDB" id="A0A9R1TNA3"/>
<keyword evidence="1" id="KW-1185">Reference proteome</keyword>
<evidence type="ECO:0000313" key="2">
    <source>
        <dbReference type="RefSeq" id="XP_011312058.1"/>
    </source>
</evidence>
<evidence type="ECO:0000313" key="1">
    <source>
        <dbReference type="Proteomes" id="UP000694866"/>
    </source>
</evidence>
<accession>A0A9R1TNA3</accession>
<dbReference type="OrthoDB" id="6617147at2759"/>
<proteinExistence type="predicted"/>
<name>A0A9R1TNA3_9HYME</name>
<organism evidence="1 2">
    <name type="scientific">Fopius arisanus</name>
    <dbReference type="NCBI Taxonomy" id="64838"/>
    <lineage>
        <taxon>Eukaryota</taxon>
        <taxon>Metazoa</taxon>
        <taxon>Ecdysozoa</taxon>
        <taxon>Arthropoda</taxon>
        <taxon>Hexapoda</taxon>
        <taxon>Insecta</taxon>
        <taxon>Pterygota</taxon>
        <taxon>Neoptera</taxon>
        <taxon>Endopterygota</taxon>
        <taxon>Hymenoptera</taxon>
        <taxon>Apocrita</taxon>
        <taxon>Ichneumonoidea</taxon>
        <taxon>Braconidae</taxon>
        <taxon>Opiinae</taxon>
        <taxon>Fopius</taxon>
    </lineage>
</organism>
<protein>
    <submittedName>
        <fullName evidence="2">Uncharacterized protein</fullName>
    </submittedName>
</protein>
<dbReference type="RefSeq" id="XP_011312058.1">
    <property type="nucleotide sequence ID" value="XM_011313756.1"/>
</dbReference>
<reference evidence="2" key="1">
    <citation type="submission" date="2025-08" db="UniProtKB">
        <authorList>
            <consortium name="RefSeq"/>
        </authorList>
    </citation>
    <scope>IDENTIFICATION</scope>
    <source>
        <strain evidence="2">USDA-PBARC FA_bdor</strain>
        <tissue evidence="2">Whole organism</tissue>
    </source>
</reference>
<dbReference type="Proteomes" id="UP000694866">
    <property type="component" value="Unplaced"/>
</dbReference>
<gene>
    <name evidence="2" type="primary">LOC105271928</name>
</gene>
<dbReference type="GeneID" id="105271928"/>